<keyword evidence="2" id="KW-1185">Reference proteome</keyword>
<dbReference type="Proteomes" id="UP000499080">
    <property type="component" value="Unassembled WGS sequence"/>
</dbReference>
<dbReference type="AlphaFoldDB" id="A0A4Y2U1P1"/>
<sequence length="214" mass="23956">MQYLQGTLRQVTRGGTSSRVTEVHERLLACSVWMDEACFSDKNGPDPLVFFTNLYCCLIRLCKCFSFCRQSKASGKKSVIIFYFLVLSNHHVIITAHKNSTVSSYRQFKSIRSVFVLVKATSTKTSFRRVLQMMTKAKSLAKACKWISSGRSVFTISSAKIMSKLPRSNPCHANFNVGSHGYHIRYKIGTGASWIDEGPHYDTGNVGSCLGEDL</sequence>
<accession>A0A4Y2U1P1</accession>
<organism evidence="1 2">
    <name type="scientific">Araneus ventricosus</name>
    <name type="common">Orbweaver spider</name>
    <name type="synonym">Epeira ventricosa</name>
    <dbReference type="NCBI Taxonomy" id="182803"/>
    <lineage>
        <taxon>Eukaryota</taxon>
        <taxon>Metazoa</taxon>
        <taxon>Ecdysozoa</taxon>
        <taxon>Arthropoda</taxon>
        <taxon>Chelicerata</taxon>
        <taxon>Arachnida</taxon>
        <taxon>Araneae</taxon>
        <taxon>Araneomorphae</taxon>
        <taxon>Entelegynae</taxon>
        <taxon>Araneoidea</taxon>
        <taxon>Araneidae</taxon>
        <taxon>Araneus</taxon>
    </lineage>
</organism>
<reference evidence="1 2" key="1">
    <citation type="journal article" date="2019" name="Sci. Rep.">
        <title>Orb-weaving spider Araneus ventricosus genome elucidates the spidroin gene catalogue.</title>
        <authorList>
            <person name="Kono N."/>
            <person name="Nakamura H."/>
            <person name="Ohtoshi R."/>
            <person name="Moran D.A.P."/>
            <person name="Shinohara A."/>
            <person name="Yoshida Y."/>
            <person name="Fujiwara M."/>
            <person name="Mori M."/>
            <person name="Tomita M."/>
            <person name="Arakawa K."/>
        </authorList>
    </citation>
    <scope>NUCLEOTIDE SEQUENCE [LARGE SCALE GENOMIC DNA]</scope>
</reference>
<comment type="caution">
    <text evidence="1">The sequence shown here is derived from an EMBL/GenBank/DDBJ whole genome shotgun (WGS) entry which is preliminary data.</text>
</comment>
<evidence type="ECO:0000313" key="1">
    <source>
        <dbReference type="EMBL" id="GBO05894.1"/>
    </source>
</evidence>
<gene>
    <name evidence="1" type="ORF">AVEN_84781_1</name>
</gene>
<proteinExistence type="predicted"/>
<protein>
    <submittedName>
        <fullName evidence="1">Uncharacterized protein</fullName>
    </submittedName>
</protein>
<dbReference type="EMBL" id="BGPR01032370">
    <property type="protein sequence ID" value="GBO05894.1"/>
    <property type="molecule type" value="Genomic_DNA"/>
</dbReference>
<name>A0A4Y2U1P1_ARAVE</name>
<evidence type="ECO:0000313" key="2">
    <source>
        <dbReference type="Proteomes" id="UP000499080"/>
    </source>
</evidence>